<dbReference type="UniPathway" id="UPA00219"/>
<accession>G7V8G0</accession>
<evidence type="ECO:0000259" key="18">
    <source>
        <dbReference type="PROSITE" id="PS50975"/>
    </source>
</evidence>
<evidence type="ECO:0000256" key="14">
    <source>
        <dbReference type="HAMAP-Rule" id="MF_00047"/>
    </source>
</evidence>
<reference evidence="19 20" key="2">
    <citation type="journal article" date="2012" name="Stand. Genomic Sci.">
        <title>Genome sequence of the moderately thermophilic, amino-acid-degrading and sulfur-reducing bacterium Thermovirga lienii type strain (Cas60314(T)).</title>
        <authorList>
            <person name="Goker M."/>
            <person name="Saunders E."/>
            <person name="Lapidus A."/>
            <person name="Nolan M."/>
            <person name="Lucas S."/>
            <person name="Hammon N."/>
            <person name="Deshpande S."/>
            <person name="Cheng J.F."/>
            <person name="Han C."/>
            <person name="Tapia R."/>
            <person name="Goodwin L.A."/>
            <person name="Pitluck S."/>
            <person name="Liolios K."/>
            <person name="Mavromatis K."/>
            <person name="Pagani I."/>
            <person name="Ivanova N."/>
            <person name="Mikhailova N."/>
            <person name="Pati A."/>
            <person name="Chen A."/>
            <person name="Palaniappan K."/>
            <person name="Land M."/>
            <person name="Chang Y.J."/>
            <person name="Jeffries C.D."/>
            <person name="Brambilla E.M."/>
            <person name="Rohde M."/>
            <person name="Spring S."/>
            <person name="Detter J.C."/>
            <person name="Woyke T."/>
            <person name="Bristow J."/>
            <person name="Eisen J.A."/>
            <person name="Markowitz V."/>
            <person name="Hugenholtz P."/>
            <person name="Kyrpides N.C."/>
            <person name="Klenk H.P."/>
        </authorList>
    </citation>
    <scope>NUCLEOTIDE SEQUENCE [LARGE SCALE GENOMIC DNA]</scope>
    <source>
        <strain evidence="20">ATCC BAA-1197 / DSM 17291 / Cas60314</strain>
    </source>
</reference>
<dbReference type="GO" id="GO:0046872">
    <property type="term" value="F:metal ion binding"/>
    <property type="evidence" value="ECO:0007669"/>
    <property type="project" value="UniProtKB-KW"/>
</dbReference>
<gene>
    <name evidence="14" type="primary">ddl</name>
    <name evidence="19" type="ordered locus">Tlie_0587</name>
</gene>
<dbReference type="NCBIfam" id="NF002378">
    <property type="entry name" value="PRK01372.1"/>
    <property type="match status" value="1"/>
</dbReference>
<dbReference type="EMBL" id="CP003096">
    <property type="protein sequence ID" value="AER66322.1"/>
    <property type="molecule type" value="Genomic_DNA"/>
</dbReference>
<dbReference type="HAMAP" id="MF_00047">
    <property type="entry name" value="Dala_Dala_lig"/>
    <property type="match status" value="1"/>
</dbReference>
<evidence type="ECO:0000313" key="20">
    <source>
        <dbReference type="Proteomes" id="UP000005868"/>
    </source>
</evidence>
<evidence type="ECO:0000256" key="5">
    <source>
        <dbReference type="ARBA" id="ARBA00022598"/>
    </source>
</evidence>
<dbReference type="eggNOG" id="COG1181">
    <property type="taxonomic scope" value="Bacteria"/>
</dbReference>
<protein>
    <recommendedName>
        <fullName evidence="14">D-alanine--D-alanine ligase</fullName>
        <ecNumber evidence="14">6.3.2.4</ecNumber>
    </recommendedName>
    <alternativeName>
        <fullName evidence="14">D-Ala-D-Ala ligase</fullName>
    </alternativeName>
    <alternativeName>
        <fullName evidence="14">D-alanylalanine synthetase</fullName>
    </alternativeName>
</protein>
<dbReference type="AlphaFoldDB" id="G7V8G0"/>
<evidence type="ECO:0000256" key="6">
    <source>
        <dbReference type="ARBA" id="ARBA00022723"/>
    </source>
</evidence>
<keyword evidence="5 14" id="KW-0436">Ligase</keyword>
<reference evidence="20" key="1">
    <citation type="submission" date="2011-10" db="EMBL/GenBank/DDBJ databases">
        <title>The complete genome of chromosome of Thermovirga lienii DSM 17291.</title>
        <authorList>
            <consortium name="US DOE Joint Genome Institute (JGI-PGF)"/>
            <person name="Lucas S."/>
            <person name="Copeland A."/>
            <person name="Lapidus A."/>
            <person name="Glavina del Rio T."/>
            <person name="Dalin E."/>
            <person name="Tice H."/>
            <person name="Bruce D."/>
            <person name="Goodwin L."/>
            <person name="Pitluck S."/>
            <person name="Peters L."/>
            <person name="Mikhailova N."/>
            <person name="Saunders E."/>
            <person name="Kyrpides N."/>
            <person name="Mavromatis K."/>
            <person name="Ivanova N."/>
            <person name="Last F.I."/>
            <person name="Brettin T."/>
            <person name="Detter J.C."/>
            <person name="Han C."/>
            <person name="Larimer F."/>
            <person name="Land M."/>
            <person name="Hauser L."/>
            <person name="Markowitz V."/>
            <person name="Cheng J.-F."/>
            <person name="Hugenholtz P."/>
            <person name="Woyke T."/>
            <person name="Wu D."/>
            <person name="Spring S."/>
            <person name="Schroeder M."/>
            <person name="Brambilla E.-M."/>
            <person name="Klenk H.-P."/>
            <person name="Eisen J.A."/>
        </authorList>
    </citation>
    <scope>NUCLEOTIDE SEQUENCE [LARGE SCALE GENOMIC DNA]</scope>
    <source>
        <strain evidence="20">ATCC BAA-1197 / DSM 17291 / Cas60314</strain>
    </source>
</reference>
<dbReference type="Gene3D" id="3.30.470.20">
    <property type="entry name" value="ATP-grasp fold, B domain"/>
    <property type="match status" value="1"/>
</dbReference>
<evidence type="ECO:0000256" key="13">
    <source>
        <dbReference type="ARBA" id="ARBA00023316"/>
    </source>
</evidence>
<dbReference type="Pfam" id="PF07478">
    <property type="entry name" value="Dala_Dala_lig_C"/>
    <property type="match status" value="1"/>
</dbReference>
<keyword evidence="13 14" id="KW-0961">Cell wall biogenesis/degradation</keyword>
<dbReference type="InterPro" id="IPR013815">
    <property type="entry name" value="ATP_grasp_subdomain_1"/>
</dbReference>
<keyword evidence="10 14" id="KW-0133">Cell shape</keyword>
<keyword evidence="8 17" id="KW-0067">ATP-binding</keyword>
<comment type="similarity">
    <text evidence="3 14">Belongs to the D-alanine--D-alanine ligase family.</text>
</comment>
<sequence>MEMLKNVKIGVIYGGDSPEREVSLASGTAVLKALEELDLKVEPLLVSSALDAVSKVQSSRCDVFFVALHGSWGEDGRLQGALDLLGKKYTGSGHESCALAMDKRVSKAIFESCKIPTAPYVVLQRDKFLGNLNQKLEELLCLWQAVVVKPSGCGSTVGVTIARDVETICKGIREASQYDQVLLVEKYIPGREITVTVWEEEGKVEALPIVEIIPKEGFYDYRAKYTSGITRYQCPADLPDEVGARVKEVAVASHLALGCRVYSRVDIRLSEDGTPYVLEVNTAPGMTATSLVPKAASAMGWSFPELVARIVINSLRKYK</sequence>
<feature type="binding site" evidence="16">
    <location>
        <position position="266"/>
    </location>
    <ligand>
        <name>Mg(2+)</name>
        <dbReference type="ChEBI" id="CHEBI:18420"/>
        <label>1</label>
    </ligand>
</feature>
<dbReference type="InterPro" id="IPR011095">
    <property type="entry name" value="Dala_Dala_lig_C"/>
</dbReference>
<dbReference type="InterPro" id="IPR011127">
    <property type="entry name" value="Dala_Dala_lig_N"/>
</dbReference>
<evidence type="ECO:0000256" key="7">
    <source>
        <dbReference type="ARBA" id="ARBA00022741"/>
    </source>
</evidence>
<evidence type="ECO:0000256" key="2">
    <source>
        <dbReference type="ARBA" id="ARBA00004496"/>
    </source>
</evidence>
<evidence type="ECO:0000256" key="17">
    <source>
        <dbReference type="PROSITE-ProRule" id="PRU00409"/>
    </source>
</evidence>
<dbReference type="Pfam" id="PF01820">
    <property type="entry name" value="Dala_Dala_lig_N"/>
    <property type="match status" value="1"/>
</dbReference>
<evidence type="ECO:0000256" key="1">
    <source>
        <dbReference type="ARBA" id="ARBA00001936"/>
    </source>
</evidence>
<organism evidence="19 20">
    <name type="scientific">Thermovirga lienii (strain ATCC BAA-1197 / DSM 17291 / Cas60314)</name>
    <dbReference type="NCBI Taxonomy" id="580340"/>
    <lineage>
        <taxon>Bacteria</taxon>
        <taxon>Thermotogati</taxon>
        <taxon>Synergistota</taxon>
        <taxon>Synergistia</taxon>
        <taxon>Synergistales</taxon>
        <taxon>Thermovirgaceae</taxon>
        <taxon>Thermovirga</taxon>
    </lineage>
</organism>
<comment type="pathway">
    <text evidence="14">Cell wall biogenesis; peptidoglycan biosynthesis.</text>
</comment>
<keyword evidence="11 14" id="KW-0573">Peptidoglycan synthesis</keyword>
<comment type="function">
    <text evidence="14">Cell wall formation.</text>
</comment>
<dbReference type="KEGG" id="tli:Tlie_0587"/>
<dbReference type="GO" id="GO:0005524">
    <property type="term" value="F:ATP binding"/>
    <property type="evidence" value="ECO:0007669"/>
    <property type="project" value="UniProtKB-UniRule"/>
</dbReference>
<dbReference type="PROSITE" id="PS00844">
    <property type="entry name" value="DALA_DALA_LIGASE_2"/>
    <property type="match status" value="1"/>
</dbReference>
<dbReference type="NCBIfam" id="TIGR01205">
    <property type="entry name" value="D_ala_D_alaTIGR"/>
    <property type="match status" value="1"/>
</dbReference>
<evidence type="ECO:0000256" key="4">
    <source>
        <dbReference type="ARBA" id="ARBA00022490"/>
    </source>
</evidence>
<dbReference type="EC" id="6.3.2.4" evidence="14"/>
<feature type="domain" description="ATP-grasp" evidence="18">
    <location>
        <begin position="107"/>
        <end position="312"/>
    </location>
</feature>
<feature type="binding site" evidence="16">
    <location>
        <position position="281"/>
    </location>
    <ligand>
        <name>Mg(2+)</name>
        <dbReference type="ChEBI" id="CHEBI:18420"/>
        <label>2</label>
    </ligand>
</feature>
<evidence type="ECO:0000256" key="3">
    <source>
        <dbReference type="ARBA" id="ARBA00010871"/>
    </source>
</evidence>
<dbReference type="SUPFAM" id="SSF56059">
    <property type="entry name" value="Glutathione synthetase ATP-binding domain-like"/>
    <property type="match status" value="1"/>
</dbReference>
<keyword evidence="20" id="KW-1185">Reference proteome</keyword>
<dbReference type="InterPro" id="IPR000291">
    <property type="entry name" value="D-Ala_lig_Van_CS"/>
</dbReference>
<evidence type="ECO:0000313" key="19">
    <source>
        <dbReference type="EMBL" id="AER66322.1"/>
    </source>
</evidence>
<keyword evidence="7 17" id="KW-0547">Nucleotide-binding</keyword>
<evidence type="ECO:0000256" key="16">
    <source>
        <dbReference type="PIRSR" id="PIRSR039102-3"/>
    </source>
</evidence>
<evidence type="ECO:0000256" key="9">
    <source>
        <dbReference type="ARBA" id="ARBA00022842"/>
    </source>
</evidence>
<dbReference type="InterPro" id="IPR005905">
    <property type="entry name" value="D_ala_D_ala"/>
</dbReference>
<name>G7V8G0_THELD</name>
<dbReference type="InterPro" id="IPR016185">
    <property type="entry name" value="PreATP-grasp_dom_sf"/>
</dbReference>
<feature type="active site" evidence="15">
    <location>
        <position position="19"/>
    </location>
</feature>
<evidence type="ECO:0000256" key="11">
    <source>
        <dbReference type="ARBA" id="ARBA00022984"/>
    </source>
</evidence>
<dbReference type="GO" id="GO:0008360">
    <property type="term" value="P:regulation of cell shape"/>
    <property type="evidence" value="ECO:0007669"/>
    <property type="project" value="UniProtKB-KW"/>
</dbReference>
<dbReference type="GO" id="GO:0071555">
    <property type="term" value="P:cell wall organization"/>
    <property type="evidence" value="ECO:0007669"/>
    <property type="project" value="UniProtKB-KW"/>
</dbReference>
<keyword evidence="6 16" id="KW-0479">Metal-binding</keyword>
<feature type="binding site" evidence="16">
    <location>
        <position position="279"/>
    </location>
    <ligand>
        <name>Mg(2+)</name>
        <dbReference type="ChEBI" id="CHEBI:18420"/>
        <label>2</label>
    </ligand>
</feature>
<proteinExistence type="inferred from homology"/>
<keyword evidence="9 16" id="KW-0460">Magnesium</keyword>
<feature type="binding site" evidence="16">
    <location>
        <position position="279"/>
    </location>
    <ligand>
        <name>Mg(2+)</name>
        <dbReference type="ChEBI" id="CHEBI:18420"/>
        <label>1</label>
    </ligand>
</feature>
<evidence type="ECO:0000256" key="8">
    <source>
        <dbReference type="ARBA" id="ARBA00022840"/>
    </source>
</evidence>
<comment type="subcellular location">
    <subcellularLocation>
        <location evidence="2 14">Cytoplasm</location>
    </subcellularLocation>
</comment>
<dbReference type="GO" id="GO:0009252">
    <property type="term" value="P:peptidoglycan biosynthetic process"/>
    <property type="evidence" value="ECO:0007669"/>
    <property type="project" value="UniProtKB-UniRule"/>
</dbReference>
<evidence type="ECO:0000256" key="12">
    <source>
        <dbReference type="ARBA" id="ARBA00023211"/>
    </source>
</evidence>
<evidence type="ECO:0000256" key="10">
    <source>
        <dbReference type="ARBA" id="ARBA00022960"/>
    </source>
</evidence>
<dbReference type="PANTHER" id="PTHR23132">
    <property type="entry name" value="D-ALANINE--D-ALANINE LIGASE"/>
    <property type="match status" value="1"/>
</dbReference>
<dbReference type="FunFam" id="3.30.470.20:FF:000008">
    <property type="entry name" value="D-alanine--D-alanine ligase"/>
    <property type="match status" value="1"/>
</dbReference>
<dbReference type="SMART" id="SM01209">
    <property type="entry name" value="GARS_A"/>
    <property type="match status" value="1"/>
</dbReference>
<feature type="active site" evidence="15">
    <location>
        <position position="290"/>
    </location>
</feature>
<keyword evidence="12 16" id="KW-0464">Manganese</keyword>
<comment type="cofactor">
    <cofactor evidence="1">
        <name>Mn(2+)</name>
        <dbReference type="ChEBI" id="CHEBI:29035"/>
    </cofactor>
</comment>
<evidence type="ECO:0000256" key="15">
    <source>
        <dbReference type="PIRSR" id="PIRSR039102-1"/>
    </source>
</evidence>
<dbReference type="PROSITE" id="PS50975">
    <property type="entry name" value="ATP_GRASP"/>
    <property type="match status" value="1"/>
</dbReference>
<dbReference type="InterPro" id="IPR011761">
    <property type="entry name" value="ATP-grasp"/>
</dbReference>
<dbReference type="Gene3D" id="3.30.1490.20">
    <property type="entry name" value="ATP-grasp fold, A domain"/>
    <property type="match status" value="1"/>
</dbReference>
<dbReference type="Gene3D" id="3.40.50.20">
    <property type="match status" value="1"/>
</dbReference>
<comment type="catalytic activity">
    <reaction evidence="14">
        <text>2 D-alanine + ATP = D-alanyl-D-alanine + ADP + phosphate + H(+)</text>
        <dbReference type="Rhea" id="RHEA:11224"/>
        <dbReference type="ChEBI" id="CHEBI:15378"/>
        <dbReference type="ChEBI" id="CHEBI:30616"/>
        <dbReference type="ChEBI" id="CHEBI:43474"/>
        <dbReference type="ChEBI" id="CHEBI:57416"/>
        <dbReference type="ChEBI" id="CHEBI:57822"/>
        <dbReference type="ChEBI" id="CHEBI:456216"/>
        <dbReference type="EC" id="6.3.2.4"/>
    </reaction>
</comment>
<dbReference type="HOGENOM" id="CLU_039268_2_0_0"/>
<dbReference type="GO" id="GO:0005737">
    <property type="term" value="C:cytoplasm"/>
    <property type="evidence" value="ECO:0007669"/>
    <property type="project" value="UniProtKB-SubCell"/>
</dbReference>
<keyword evidence="4 14" id="KW-0963">Cytoplasm</keyword>
<dbReference type="PANTHER" id="PTHR23132:SF23">
    <property type="entry name" value="D-ALANINE--D-ALANINE LIGASE B"/>
    <property type="match status" value="1"/>
</dbReference>
<dbReference type="PROSITE" id="PS00843">
    <property type="entry name" value="DALA_DALA_LIGASE_1"/>
    <property type="match status" value="1"/>
</dbReference>
<dbReference type="Proteomes" id="UP000005868">
    <property type="component" value="Chromosome"/>
</dbReference>
<dbReference type="GO" id="GO:0008716">
    <property type="term" value="F:D-alanine-D-alanine ligase activity"/>
    <property type="evidence" value="ECO:0007669"/>
    <property type="project" value="UniProtKB-UniRule"/>
</dbReference>
<dbReference type="SUPFAM" id="SSF52440">
    <property type="entry name" value="PreATP-grasp domain"/>
    <property type="match status" value="1"/>
</dbReference>
<dbReference type="PIRSF" id="PIRSF039102">
    <property type="entry name" value="Ddl/VanB"/>
    <property type="match status" value="1"/>
</dbReference>
<feature type="active site" evidence="15">
    <location>
        <position position="155"/>
    </location>
</feature>
<dbReference type="STRING" id="580340.Tlie_0587"/>
<comment type="cofactor">
    <cofactor evidence="16">
        <name>Mg(2+)</name>
        <dbReference type="ChEBI" id="CHEBI:18420"/>
    </cofactor>
    <cofactor evidence="16">
        <name>Mn(2+)</name>
        <dbReference type="ChEBI" id="CHEBI:29035"/>
    </cofactor>
    <text evidence="16">Binds 2 magnesium or manganese ions per subunit.</text>
</comment>